<comment type="caution">
    <text evidence="3">The sequence shown here is derived from an EMBL/GenBank/DDBJ whole genome shotgun (WGS) entry which is preliminary data.</text>
</comment>
<accession>A0A3S5FCN7</accession>
<organism evidence="3 4">
    <name type="scientific">Protopolystoma xenopodis</name>
    <dbReference type="NCBI Taxonomy" id="117903"/>
    <lineage>
        <taxon>Eukaryota</taxon>
        <taxon>Metazoa</taxon>
        <taxon>Spiralia</taxon>
        <taxon>Lophotrochozoa</taxon>
        <taxon>Platyhelminthes</taxon>
        <taxon>Monogenea</taxon>
        <taxon>Polyopisthocotylea</taxon>
        <taxon>Polystomatidea</taxon>
        <taxon>Polystomatidae</taxon>
        <taxon>Protopolystoma</taxon>
    </lineage>
</organism>
<evidence type="ECO:0000313" key="3">
    <source>
        <dbReference type="EMBL" id="VEL13738.1"/>
    </source>
</evidence>
<gene>
    <name evidence="3" type="ORF">PXEA_LOCUS7178</name>
</gene>
<name>A0A3S5FCN7_9PLAT</name>
<evidence type="ECO:0000256" key="2">
    <source>
        <dbReference type="SAM" id="Phobius"/>
    </source>
</evidence>
<evidence type="ECO:0000313" key="4">
    <source>
        <dbReference type="Proteomes" id="UP000784294"/>
    </source>
</evidence>
<keyword evidence="2" id="KW-1133">Transmembrane helix</keyword>
<keyword evidence="1" id="KW-0175">Coiled coil</keyword>
<reference evidence="3" key="1">
    <citation type="submission" date="2018-11" db="EMBL/GenBank/DDBJ databases">
        <authorList>
            <consortium name="Pathogen Informatics"/>
        </authorList>
    </citation>
    <scope>NUCLEOTIDE SEQUENCE</scope>
</reference>
<feature type="coiled-coil region" evidence="1">
    <location>
        <begin position="64"/>
        <end position="91"/>
    </location>
</feature>
<protein>
    <submittedName>
        <fullName evidence="3">Uncharacterized protein</fullName>
    </submittedName>
</protein>
<dbReference type="AlphaFoldDB" id="A0A3S5FCN7"/>
<dbReference type="Proteomes" id="UP000784294">
    <property type="component" value="Unassembled WGS sequence"/>
</dbReference>
<keyword evidence="2" id="KW-0812">Transmembrane</keyword>
<sequence length="127" mass="14205">MGYMNLALCSKVIFWHAFLVLFSAVAHFLDLLILCFFFVQTCDTERRSLQRRVNSSVGETAHMKASAEAEVQELRTRLSETSAKLASVTQTPPAPTLVGPSQDLLQARELIQVSPRFFGSCKLVDRN</sequence>
<proteinExistence type="predicted"/>
<evidence type="ECO:0000256" key="1">
    <source>
        <dbReference type="SAM" id="Coils"/>
    </source>
</evidence>
<dbReference type="EMBL" id="CAAALY010018759">
    <property type="protein sequence ID" value="VEL13738.1"/>
    <property type="molecule type" value="Genomic_DNA"/>
</dbReference>
<keyword evidence="2" id="KW-0472">Membrane</keyword>
<keyword evidence="4" id="KW-1185">Reference proteome</keyword>
<feature type="transmembrane region" description="Helical" evidence="2">
    <location>
        <begin position="12"/>
        <end position="39"/>
    </location>
</feature>